<feature type="compositionally biased region" description="Pro residues" evidence="1">
    <location>
        <begin position="92"/>
        <end position="107"/>
    </location>
</feature>
<keyword evidence="3" id="KW-1185">Reference proteome</keyword>
<comment type="caution">
    <text evidence="2">The sequence shown here is derived from an EMBL/GenBank/DDBJ whole genome shotgun (WGS) entry which is preliminary data.</text>
</comment>
<reference evidence="2 3" key="1">
    <citation type="submission" date="2024-06" db="EMBL/GenBank/DDBJ databases">
        <title>The Natural Products Discovery Center: Release of the First 8490 Sequenced Strains for Exploring Actinobacteria Biosynthetic Diversity.</title>
        <authorList>
            <person name="Kalkreuter E."/>
            <person name="Kautsar S.A."/>
            <person name="Yang D."/>
            <person name="Bader C.D."/>
            <person name="Teijaro C.N."/>
            <person name="Fluegel L."/>
            <person name="Davis C.M."/>
            <person name="Simpson J.R."/>
            <person name="Lauterbach L."/>
            <person name="Steele A.D."/>
            <person name="Gui C."/>
            <person name="Meng S."/>
            <person name="Li G."/>
            <person name="Viehrig K."/>
            <person name="Ye F."/>
            <person name="Su P."/>
            <person name="Kiefer A.F."/>
            <person name="Nichols A."/>
            <person name="Cepeda A.J."/>
            <person name="Yan W."/>
            <person name="Fan B."/>
            <person name="Jiang Y."/>
            <person name="Adhikari A."/>
            <person name="Zheng C.-J."/>
            <person name="Schuster L."/>
            <person name="Cowan T.M."/>
            <person name="Smanski M.J."/>
            <person name="Chevrette M.G."/>
            <person name="De Carvalho L.P.S."/>
            <person name="Shen B."/>
        </authorList>
    </citation>
    <scope>NUCLEOTIDE SEQUENCE [LARGE SCALE GENOMIC DNA]</scope>
    <source>
        <strain evidence="2 3">NPDC000234</strain>
    </source>
</reference>
<dbReference type="Proteomes" id="UP001474181">
    <property type="component" value="Unassembled WGS sequence"/>
</dbReference>
<evidence type="ECO:0000256" key="1">
    <source>
        <dbReference type="SAM" id="MobiDB-lite"/>
    </source>
</evidence>
<feature type="region of interest" description="Disordered" evidence="1">
    <location>
        <begin position="1"/>
        <end position="51"/>
    </location>
</feature>
<dbReference type="RefSeq" id="WP_350787281.1">
    <property type="nucleotide sequence ID" value="NZ_JBEPEK010000372.1"/>
</dbReference>
<feature type="region of interest" description="Disordered" evidence="1">
    <location>
        <begin position="77"/>
        <end position="114"/>
    </location>
</feature>
<proteinExistence type="predicted"/>
<evidence type="ECO:0000313" key="2">
    <source>
        <dbReference type="EMBL" id="MER7184839.1"/>
    </source>
</evidence>
<dbReference type="EMBL" id="JBEPEK010000372">
    <property type="protein sequence ID" value="MER7184839.1"/>
    <property type="molecule type" value="Genomic_DNA"/>
</dbReference>
<feature type="compositionally biased region" description="Low complexity" evidence="1">
    <location>
        <begin position="77"/>
        <end position="91"/>
    </location>
</feature>
<accession>A0ABV1X732</accession>
<evidence type="ECO:0000313" key="3">
    <source>
        <dbReference type="Proteomes" id="UP001474181"/>
    </source>
</evidence>
<organism evidence="2 3">
    <name type="scientific">Streptomyces hyaluromycini</name>
    <dbReference type="NCBI Taxonomy" id="1377993"/>
    <lineage>
        <taxon>Bacteria</taxon>
        <taxon>Bacillati</taxon>
        <taxon>Actinomycetota</taxon>
        <taxon>Actinomycetes</taxon>
        <taxon>Kitasatosporales</taxon>
        <taxon>Streptomycetaceae</taxon>
        <taxon>Streptomyces</taxon>
    </lineage>
</organism>
<gene>
    <name evidence="2" type="ORF">ABT404_36155</name>
</gene>
<protein>
    <submittedName>
        <fullName evidence="2">Uncharacterized protein</fullName>
    </submittedName>
</protein>
<name>A0ABV1X732_9ACTN</name>
<sequence length="114" mass="12054">MASTLRPSHERAYRLDVGAPGRPRPAADRPALAPPPDPPDGRRRPQDAPGDIAFALGRGLFAVMLDLRDLLALGLLQPPSATPADRPSTAPRTPPAPPTAAPQPSATPLPRRKR</sequence>